<accession>A0A9P7RLN0</accession>
<protein>
    <submittedName>
        <fullName evidence="1">Uncharacterized protein</fullName>
    </submittedName>
</protein>
<evidence type="ECO:0000313" key="2">
    <source>
        <dbReference type="Proteomes" id="UP001049176"/>
    </source>
</evidence>
<comment type="caution">
    <text evidence="1">The sequence shown here is derived from an EMBL/GenBank/DDBJ whole genome shotgun (WGS) entry which is preliminary data.</text>
</comment>
<proteinExistence type="predicted"/>
<dbReference type="Proteomes" id="UP001049176">
    <property type="component" value="Chromosome 11"/>
</dbReference>
<dbReference type="GeneID" id="66072438"/>
<dbReference type="AlphaFoldDB" id="A0A9P7RLN0"/>
<dbReference type="RefSeq" id="XP_043002295.1">
    <property type="nucleotide sequence ID" value="XM_043160339.1"/>
</dbReference>
<sequence>MWTYKPKGRLCLPRQGPDPKQESYDSFIASLTCTRFLAWAQHNWDSMVDATIERWFETWPELAPARDFERETAKEYQDRKISSVANKIHLTLCQKIVIELLDYCLNHADGAEGWVSELERLRRRAGVSCIGLDRWLEFITSVEAVRAQMGLEYDGLDDHSWRAEMATALNNSDFESFTTYNREPLDGTPEDDYDRVEKYHLALGKPVGKWY</sequence>
<dbReference type="EMBL" id="CM032191">
    <property type="protein sequence ID" value="KAG7085824.1"/>
    <property type="molecule type" value="Genomic_DNA"/>
</dbReference>
<evidence type="ECO:0000313" key="1">
    <source>
        <dbReference type="EMBL" id="KAG7085824.1"/>
    </source>
</evidence>
<name>A0A9P7RLN0_9AGAR</name>
<keyword evidence="2" id="KW-1185">Reference proteome</keyword>
<dbReference type="OrthoDB" id="10596338at2759"/>
<organism evidence="1 2">
    <name type="scientific">Marasmius oreades</name>
    <name type="common">fairy-ring Marasmius</name>
    <dbReference type="NCBI Taxonomy" id="181124"/>
    <lineage>
        <taxon>Eukaryota</taxon>
        <taxon>Fungi</taxon>
        <taxon>Dikarya</taxon>
        <taxon>Basidiomycota</taxon>
        <taxon>Agaricomycotina</taxon>
        <taxon>Agaricomycetes</taxon>
        <taxon>Agaricomycetidae</taxon>
        <taxon>Agaricales</taxon>
        <taxon>Marasmiineae</taxon>
        <taxon>Marasmiaceae</taxon>
        <taxon>Marasmius</taxon>
    </lineage>
</organism>
<gene>
    <name evidence="1" type="ORF">E1B28_003362</name>
</gene>
<reference evidence="1" key="1">
    <citation type="journal article" date="2021" name="Genome Biol. Evol.">
        <title>The assembled and annotated genome of the fairy-ring fungus Marasmius oreades.</title>
        <authorList>
            <person name="Hiltunen M."/>
            <person name="Ament-Velasquez S.L."/>
            <person name="Johannesson H."/>
        </authorList>
    </citation>
    <scope>NUCLEOTIDE SEQUENCE</scope>
    <source>
        <strain evidence="1">03SP1</strain>
    </source>
</reference>
<dbReference type="KEGG" id="more:E1B28_003362"/>